<dbReference type="SUPFAM" id="SSF51197">
    <property type="entry name" value="Clavaminate synthase-like"/>
    <property type="match status" value="1"/>
</dbReference>
<dbReference type="EMBL" id="QXFM01000007">
    <property type="protein sequence ID" value="RIV92742.1"/>
    <property type="molecule type" value="Genomic_DNA"/>
</dbReference>
<reference evidence="2 3" key="1">
    <citation type="submission" date="2018-08" db="EMBL/GenBank/DDBJ databases">
        <title>Erythrobacter zhengii sp.nov., a bacterium isolated from deep-sea sediment.</title>
        <authorList>
            <person name="Fang C."/>
            <person name="Wu Y.-H."/>
            <person name="Sun C."/>
            <person name="Wang H."/>
            <person name="Cheng H."/>
            <person name="Meng F.-X."/>
            <person name="Wang C.-S."/>
            <person name="Xu X.-W."/>
        </authorList>
    </citation>
    <scope>NUCLEOTIDE SEQUENCE [LARGE SCALE GENOMIC DNA]</scope>
    <source>
        <strain evidence="2 3">CCTCC AB 2015396</strain>
    </source>
</reference>
<evidence type="ECO:0000256" key="1">
    <source>
        <dbReference type="ARBA" id="ARBA00001954"/>
    </source>
</evidence>
<dbReference type="Gene3D" id="2.60.120.620">
    <property type="entry name" value="q2cbj1_9rhob like domain"/>
    <property type="match status" value="1"/>
</dbReference>
<evidence type="ECO:0000313" key="3">
    <source>
        <dbReference type="Proteomes" id="UP000265366"/>
    </source>
</evidence>
<dbReference type="Pfam" id="PF05721">
    <property type="entry name" value="PhyH"/>
    <property type="match status" value="1"/>
</dbReference>
<dbReference type="AlphaFoldDB" id="A0A3A1PGL9"/>
<comment type="cofactor">
    <cofactor evidence="1">
        <name>Fe(2+)</name>
        <dbReference type="ChEBI" id="CHEBI:29033"/>
    </cofactor>
</comment>
<evidence type="ECO:0000313" key="2">
    <source>
        <dbReference type="EMBL" id="RIV92742.1"/>
    </source>
</evidence>
<proteinExistence type="predicted"/>
<accession>A0A3A1PGL9</accession>
<keyword evidence="2" id="KW-0560">Oxidoreductase</keyword>
<protein>
    <submittedName>
        <fullName evidence="2">Phytanoyl-CoA dioxygenase family protein</fullName>
    </submittedName>
</protein>
<dbReference type="Proteomes" id="UP000265366">
    <property type="component" value="Unassembled WGS sequence"/>
</dbReference>
<dbReference type="InterPro" id="IPR008775">
    <property type="entry name" value="Phytyl_CoA_dOase-like"/>
</dbReference>
<keyword evidence="2" id="KW-0223">Dioxygenase</keyword>
<dbReference type="PANTHER" id="PTHR20883:SF48">
    <property type="entry name" value="ECTOINE DIOXYGENASE"/>
    <property type="match status" value="1"/>
</dbReference>
<dbReference type="RefSeq" id="WP_119591311.1">
    <property type="nucleotide sequence ID" value="NZ_QXFM01000007.1"/>
</dbReference>
<dbReference type="GO" id="GO:0016706">
    <property type="term" value="F:2-oxoglutarate-dependent dioxygenase activity"/>
    <property type="evidence" value="ECO:0007669"/>
    <property type="project" value="UniProtKB-ARBA"/>
</dbReference>
<sequence length="297" mass="33053">MALQIERASCTAHHWQTQLRIHGYCVVQDLVSPVQVAALNADLAPQFAATEFCRGDFYGERTKRFGRLLTRSQHASAFVQHPLIIDLVERALGAWCDTIQLNLTQAIEIHPGALRQVPHRDQDMWEGVKGEVEYLVNVMWPLTPYTQENGATLVYPGSQGSHALDADQPTNNLAVEMVPGSALIFLGSTLHGAGGNRTDKIRRGLIVSYSLGWLKPYENQWLAYPPEVARHFSPELAALVGYRQHRPNLGNWEGLCPSVLLGERLPDRIGAVDALRPDQEEMVGAFRRSLDDTDGSR</sequence>
<dbReference type="OrthoDB" id="9796766at2"/>
<keyword evidence="3" id="KW-1185">Reference proteome</keyword>
<organism evidence="2 3">
    <name type="scientific">Aurantiacibacter xanthus</name>
    <dbReference type="NCBI Taxonomy" id="1784712"/>
    <lineage>
        <taxon>Bacteria</taxon>
        <taxon>Pseudomonadati</taxon>
        <taxon>Pseudomonadota</taxon>
        <taxon>Alphaproteobacteria</taxon>
        <taxon>Sphingomonadales</taxon>
        <taxon>Erythrobacteraceae</taxon>
        <taxon>Aurantiacibacter</taxon>
    </lineage>
</organism>
<gene>
    <name evidence="2" type="ORF">D2V17_01130</name>
</gene>
<dbReference type="GO" id="GO:0005506">
    <property type="term" value="F:iron ion binding"/>
    <property type="evidence" value="ECO:0007669"/>
    <property type="project" value="UniProtKB-ARBA"/>
</dbReference>
<comment type="caution">
    <text evidence="2">The sequence shown here is derived from an EMBL/GenBank/DDBJ whole genome shotgun (WGS) entry which is preliminary data.</text>
</comment>
<dbReference type="PANTHER" id="PTHR20883">
    <property type="entry name" value="PHYTANOYL-COA DIOXYGENASE DOMAIN CONTAINING 1"/>
    <property type="match status" value="1"/>
</dbReference>
<name>A0A3A1PGL9_9SPHN</name>